<name>A0A1M5AX27_9BURK</name>
<evidence type="ECO:0000256" key="1">
    <source>
        <dbReference type="ARBA" id="ARBA00008007"/>
    </source>
</evidence>
<gene>
    <name evidence="3" type="ORF">SAMN02745117_01767</name>
</gene>
<dbReference type="OrthoDB" id="9793412at2"/>
<organism evidence="3 4">
    <name type="scientific">Lampropedia hyalina DSM 16112</name>
    <dbReference type="NCBI Taxonomy" id="1122156"/>
    <lineage>
        <taxon>Bacteria</taxon>
        <taxon>Pseudomonadati</taxon>
        <taxon>Pseudomonadota</taxon>
        <taxon>Betaproteobacteria</taxon>
        <taxon>Burkholderiales</taxon>
        <taxon>Comamonadaceae</taxon>
        <taxon>Lampropedia</taxon>
    </lineage>
</organism>
<dbReference type="PANTHER" id="PTHR47505">
    <property type="entry name" value="DNA UTILIZATION PROTEIN YHGH"/>
    <property type="match status" value="1"/>
</dbReference>
<protein>
    <submittedName>
        <fullName evidence="3">ComF family protein</fullName>
    </submittedName>
</protein>
<dbReference type="Gene3D" id="3.40.50.2020">
    <property type="match status" value="1"/>
</dbReference>
<evidence type="ECO:0000313" key="4">
    <source>
        <dbReference type="Proteomes" id="UP000184327"/>
    </source>
</evidence>
<dbReference type="EMBL" id="FQUZ01000019">
    <property type="protein sequence ID" value="SHF34831.1"/>
    <property type="molecule type" value="Genomic_DNA"/>
</dbReference>
<keyword evidence="4" id="KW-1185">Reference proteome</keyword>
<dbReference type="InterPro" id="IPR029057">
    <property type="entry name" value="PRTase-like"/>
</dbReference>
<evidence type="ECO:0000259" key="2">
    <source>
        <dbReference type="Pfam" id="PF18912"/>
    </source>
</evidence>
<dbReference type="SUPFAM" id="SSF53271">
    <property type="entry name" value="PRTase-like"/>
    <property type="match status" value="1"/>
</dbReference>
<dbReference type="RefSeq" id="WP_073356330.1">
    <property type="nucleotide sequence ID" value="NZ_FQUZ01000019.1"/>
</dbReference>
<dbReference type="Proteomes" id="UP000184327">
    <property type="component" value="Unassembled WGS sequence"/>
</dbReference>
<dbReference type="PANTHER" id="PTHR47505:SF1">
    <property type="entry name" value="DNA UTILIZATION PROTEIN YHGH"/>
    <property type="match status" value="1"/>
</dbReference>
<dbReference type="CDD" id="cd06223">
    <property type="entry name" value="PRTases_typeI"/>
    <property type="match status" value="1"/>
</dbReference>
<dbReference type="InterPro" id="IPR000836">
    <property type="entry name" value="PRTase_dom"/>
</dbReference>
<dbReference type="InterPro" id="IPR051910">
    <property type="entry name" value="ComF/GntX_DNA_util-trans"/>
</dbReference>
<proteinExistence type="inferred from homology"/>
<dbReference type="Pfam" id="PF18912">
    <property type="entry name" value="DZR_2"/>
    <property type="match status" value="1"/>
</dbReference>
<dbReference type="STRING" id="1122156.SAMN02745117_01767"/>
<comment type="similarity">
    <text evidence="1">Belongs to the ComF/GntX family.</text>
</comment>
<sequence>MLGDMLPTVCAFCHRWPVWSTTGRVCTDCLGRFLHPEPACPHCALPVSEGTSVCGACLLQPPPLHHCVAAVPYAYPWNQAIAAFKFHGDTGWATALARIMWRHPATPALLQQAQVLLPVPLSASRWRERGYNQSLLLARPLRHQLMRHTPSCTPLLLTHGIDRLDTPRHQTGMRRSQRLRHWDGAFTLTAAAMQHIHGQHVLLIDDVMTTGATLHALAQTCLHAGASRVCALVFARTPAT</sequence>
<accession>A0A1M5AX27</accession>
<dbReference type="InterPro" id="IPR044005">
    <property type="entry name" value="DZR_2"/>
</dbReference>
<reference evidence="3 4" key="1">
    <citation type="submission" date="2016-11" db="EMBL/GenBank/DDBJ databases">
        <authorList>
            <person name="Jaros S."/>
            <person name="Januszkiewicz K."/>
            <person name="Wedrychowicz H."/>
        </authorList>
    </citation>
    <scope>NUCLEOTIDE SEQUENCE [LARGE SCALE GENOMIC DNA]</scope>
    <source>
        <strain evidence="3 4">DSM 16112</strain>
    </source>
</reference>
<evidence type="ECO:0000313" key="3">
    <source>
        <dbReference type="EMBL" id="SHF34831.1"/>
    </source>
</evidence>
<dbReference type="AlphaFoldDB" id="A0A1M5AX27"/>
<feature type="domain" description="Double zinc ribbon" evidence="2">
    <location>
        <begin position="5"/>
        <end position="58"/>
    </location>
</feature>